<evidence type="ECO:0000313" key="4">
    <source>
        <dbReference type="Proteomes" id="UP000610594"/>
    </source>
</evidence>
<comment type="caution">
    <text evidence="3">The sequence shown here is derived from an EMBL/GenBank/DDBJ whole genome shotgun (WGS) entry which is preliminary data.</text>
</comment>
<dbReference type="InterPro" id="IPR029058">
    <property type="entry name" value="AB_hydrolase_fold"/>
</dbReference>
<dbReference type="PANTHER" id="PTHR48081:SF8">
    <property type="entry name" value="ALPHA_BETA HYDROLASE FOLD-3 DOMAIN-CONTAINING PROTEIN-RELATED"/>
    <property type="match status" value="1"/>
</dbReference>
<keyword evidence="1 3" id="KW-0378">Hydrolase</keyword>
<evidence type="ECO:0000259" key="2">
    <source>
        <dbReference type="Pfam" id="PF07859"/>
    </source>
</evidence>
<dbReference type="GO" id="GO:0016787">
    <property type="term" value="F:hydrolase activity"/>
    <property type="evidence" value="ECO:0007669"/>
    <property type="project" value="UniProtKB-KW"/>
</dbReference>
<reference evidence="3 4" key="1">
    <citation type="submission" date="2019-10" db="EMBL/GenBank/DDBJ databases">
        <title>Taxonomy of Antarctic Massilia spp.: description of Massilia rubra sp. nov., Massilia aquatica sp. nov., Massilia mucilaginosa sp. nov., Massilia frigida sp. nov. isolated from streams, lakes and regoliths.</title>
        <authorList>
            <person name="Holochova P."/>
            <person name="Sedlacek I."/>
            <person name="Kralova S."/>
            <person name="Maslanova I."/>
            <person name="Busse H.-J."/>
            <person name="Stankova E."/>
            <person name="Vrbovska V."/>
            <person name="Kovarovic V."/>
            <person name="Bartak M."/>
            <person name="Svec P."/>
            <person name="Pantucek R."/>
        </authorList>
    </citation>
    <scope>NUCLEOTIDE SEQUENCE [LARGE SCALE GENOMIC DNA]</scope>
    <source>
        <strain evidence="3 4">CCM 8694</strain>
    </source>
</reference>
<feature type="domain" description="Alpha/beta hydrolase fold-3" evidence="2">
    <location>
        <begin position="79"/>
        <end position="285"/>
    </location>
</feature>
<proteinExistence type="predicted"/>
<dbReference type="InterPro" id="IPR050300">
    <property type="entry name" value="GDXG_lipolytic_enzyme"/>
</dbReference>
<dbReference type="PANTHER" id="PTHR48081">
    <property type="entry name" value="AB HYDROLASE SUPERFAMILY PROTEIN C4A8.06C"/>
    <property type="match status" value="1"/>
</dbReference>
<accession>A0ABX0MRY7</accession>
<dbReference type="Gene3D" id="3.40.50.1820">
    <property type="entry name" value="alpha/beta hydrolase"/>
    <property type="match status" value="1"/>
</dbReference>
<dbReference type="RefSeq" id="WP_167239160.1">
    <property type="nucleotide sequence ID" value="NZ_WHJF01000075.1"/>
</dbReference>
<keyword evidence="4" id="KW-1185">Reference proteome</keyword>
<dbReference type="InterPro" id="IPR013094">
    <property type="entry name" value="AB_hydrolase_3"/>
</dbReference>
<gene>
    <name evidence="3" type="ORF">F1735_23290</name>
</gene>
<protein>
    <submittedName>
        <fullName evidence="3">Alpha/beta hydrolase fold domain-containing protein</fullName>
    </submittedName>
</protein>
<name>A0ABX0MRY7_9BURK</name>
<sequence length="311" mass="32472">MSLDPNIAVYLAQGGAGAAPDSLAAIRAATDLDLRRLHGAPEPVASVSDYEIPGAAGSPVALRVYLPVNAPASGARPAIVFAHGGGWCLCSVDLYDNPCRALANATGCMVLSVDYRLAPEHPFPTPLEDVYAALVWTTEHAVILGIDPARIAVGGDSAGANLAAGAALLARERSGPAIAHQLLMYPALDDRLSSASCGEFAEGYSLTLETMRFCWSTYLGEKSDADSDYAAPLRAQSLHGLPPATVMVCEFDPLRDEGVAYAQRLRGASVDASCITLEGMIHGCMHMLGLTPAARQLFDAAAAGLRQALRL</sequence>
<organism evidence="3 4">
    <name type="scientific">Massilia genomosp. 1</name>
    <dbReference type="NCBI Taxonomy" id="2609280"/>
    <lineage>
        <taxon>Bacteria</taxon>
        <taxon>Pseudomonadati</taxon>
        <taxon>Pseudomonadota</taxon>
        <taxon>Betaproteobacteria</taxon>
        <taxon>Burkholderiales</taxon>
        <taxon>Oxalobacteraceae</taxon>
        <taxon>Telluria group</taxon>
        <taxon>Massilia</taxon>
    </lineage>
</organism>
<dbReference type="SUPFAM" id="SSF53474">
    <property type="entry name" value="alpha/beta-Hydrolases"/>
    <property type="match status" value="1"/>
</dbReference>
<evidence type="ECO:0000256" key="1">
    <source>
        <dbReference type="ARBA" id="ARBA00022801"/>
    </source>
</evidence>
<dbReference type="EMBL" id="WHJF01000075">
    <property type="protein sequence ID" value="NHZ65186.1"/>
    <property type="molecule type" value="Genomic_DNA"/>
</dbReference>
<dbReference type="Proteomes" id="UP000610594">
    <property type="component" value="Unassembled WGS sequence"/>
</dbReference>
<dbReference type="Pfam" id="PF07859">
    <property type="entry name" value="Abhydrolase_3"/>
    <property type="match status" value="1"/>
</dbReference>
<evidence type="ECO:0000313" key="3">
    <source>
        <dbReference type="EMBL" id="NHZ65186.1"/>
    </source>
</evidence>